<accession>A0AAV5KYY5</accession>
<feature type="region of interest" description="Disordered" evidence="2">
    <location>
        <begin position="101"/>
        <end position="146"/>
    </location>
</feature>
<feature type="region of interest" description="Disordered" evidence="2">
    <location>
        <begin position="605"/>
        <end position="690"/>
    </location>
</feature>
<dbReference type="AlphaFoldDB" id="A0AAV5KYY5"/>
<feature type="compositionally biased region" description="Basic and acidic residues" evidence="2">
    <location>
        <begin position="639"/>
        <end position="665"/>
    </location>
</feature>
<feature type="compositionally biased region" description="Low complexity" evidence="2">
    <location>
        <begin position="619"/>
        <end position="636"/>
    </location>
</feature>
<protein>
    <submittedName>
        <fullName evidence="3">Uncharacterized protein</fullName>
    </submittedName>
</protein>
<gene>
    <name evidence="3" type="ORF">SLEP1_g38954</name>
</gene>
<organism evidence="3 4">
    <name type="scientific">Rubroshorea leprosula</name>
    <dbReference type="NCBI Taxonomy" id="152421"/>
    <lineage>
        <taxon>Eukaryota</taxon>
        <taxon>Viridiplantae</taxon>
        <taxon>Streptophyta</taxon>
        <taxon>Embryophyta</taxon>
        <taxon>Tracheophyta</taxon>
        <taxon>Spermatophyta</taxon>
        <taxon>Magnoliopsida</taxon>
        <taxon>eudicotyledons</taxon>
        <taxon>Gunneridae</taxon>
        <taxon>Pentapetalae</taxon>
        <taxon>rosids</taxon>
        <taxon>malvids</taxon>
        <taxon>Malvales</taxon>
        <taxon>Dipterocarpaceae</taxon>
        <taxon>Rubroshorea</taxon>
    </lineage>
</organism>
<name>A0AAV5KYY5_9ROSI</name>
<sequence>MSWLRSALDRAVEAGGKNNLTRTVRSYAESAVQQAGFAVAEGARLLQDRMGARNLQSIRQTVKRLEEVSVTCKGMERVQLLRRWLVALKEIERLSAVDSDNSTKKNNYIEDNNNSNANNNVHNNSNDKNADDQFSYEESKDSPKKPTVVYYVDPDFGGEPMNFREVFLHSQALEGITLSVILEAPNEEEVSLLLEIYRLCLAGGKEIYNSVMSSILSLAFAFSDYEDEVLVKREELLQYAQAAIAGLKINADLARIDAEVCKIKEKLEKSKKIQQISNENHEKSSEEPAAASTEAVNEALGQVELCFKLEQLLLKKKYLSNGDPPEHHAEKVHKLKVLSESLINSTSKAEKRILDHRYQKEEALNFRVAKANEVSQLEKELAAEIRELEHQRDDLEVQLKQVNSSLAAARARLHNAREERNHFDDASNQILVHLKAKEDELAKSVKSCRAEADVVTAWVNFLEDTWVFQASHTEQKDKHIKDELEKYGGYFVNLVTHLLSSYKEQLGPSISRIRELVIMLSSNEGSERKSKDEKLEDLNLRKNLEEEYKDLETKFVTTLSVVDTMKMQFYSTNVAIQRKNDEKARELFDVLEDIKMEFESIERPTLEIETPSHASQSPSITKSLKTSWSSKSLGKQSSKKGEKKSSGKEEAGKTKFDLGLDAGDHSDEETEEIGDWEFDAFDKDPQIAAS</sequence>
<proteinExistence type="predicted"/>
<evidence type="ECO:0000256" key="2">
    <source>
        <dbReference type="SAM" id="MobiDB-lite"/>
    </source>
</evidence>
<feature type="compositionally biased region" description="Low complexity" evidence="2">
    <location>
        <begin position="109"/>
        <end position="127"/>
    </location>
</feature>
<feature type="compositionally biased region" description="Acidic residues" evidence="2">
    <location>
        <begin position="666"/>
        <end position="679"/>
    </location>
</feature>
<feature type="coiled-coil region" evidence="1">
    <location>
        <begin position="367"/>
        <end position="426"/>
    </location>
</feature>
<keyword evidence="1" id="KW-0175">Coiled coil</keyword>
<dbReference type="Proteomes" id="UP001054252">
    <property type="component" value="Unassembled WGS sequence"/>
</dbReference>
<dbReference type="PANTHER" id="PTHR34121:SF5">
    <property type="entry name" value="CENTROSOMAL PROTEIN OF 135 KDA-LIKE PROTEIN"/>
    <property type="match status" value="1"/>
</dbReference>
<evidence type="ECO:0000256" key="1">
    <source>
        <dbReference type="SAM" id="Coils"/>
    </source>
</evidence>
<reference evidence="3 4" key="1">
    <citation type="journal article" date="2021" name="Commun. Biol.">
        <title>The genome of Shorea leprosula (Dipterocarpaceae) highlights the ecological relevance of drought in aseasonal tropical rainforests.</title>
        <authorList>
            <person name="Ng K.K.S."/>
            <person name="Kobayashi M.J."/>
            <person name="Fawcett J.A."/>
            <person name="Hatakeyama M."/>
            <person name="Paape T."/>
            <person name="Ng C.H."/>
            <person name="Ang C.C."/>
            <person name="Tnah L.H."/>
            <person name="Lee C.T."/>
            <person name="Nishiyama T."/>
            <person name="Sese J."/>
            <person name="O'Brien M.J."/>
            <person name="Copetti D."/>
            <person name="Mohd Noor M.I."/>
            <person name="Ong R.C."/>
            <person name="Putra M."/>
            <person name="Sireger I.Z."/>
            <person name="Indrioko S."/>
            <person name="Kosugi Y."/>
            <person name="Izuno A."/>
            <person name="Isagi Y."/>
            <person name="Lee S.L."/>
            <person name="Shimizu K.K."/>
        </authorList>
    </citation>
    <scope>NUCLEOTIDE SEQUENCE [LARGE SCALE GENOMIC DNA]</scope>
    <source>
        <strain evidence="3">214</strain>
    </source>
</reference>
<feature type="region of interest" description="Disordered" evidence="2">
    <location>
        <begin position="274"/>
        <end position="293"/>
    </location>
</feature>
<dbReference type="PANTHER" id="PTHR34121">
    <property type="entry name" value="MYOSIN-11"/>
    <property type="match status" value="1"/>
</dbReference>
<evidence type="ECO:0000313" key="4">
    <source>
        <dbReference type="Proteomes" id="UP001054252"/>
    </source>
</evidence>
<keyword evidence="4" id="KW-1185">Reference proteome</keyword>
<feature type="compositionally biased region" description="Basic and acidic residues" evidence="2">
    <location>
        <begin position="680"/>
        <end position="690"/>
    </location>
</feature>
<dbReference type="EMBL" id="BPVZ01000085">
    <property type="protein sequence ID" value="GKV30094.1"/>
    <property type="molecule type" value="Genomic_DNA"/>
</dbReference>
<evidence type="ECO:0000313" key="3">
    <source>
        <dbReference type="EMBL" id="GKV30094.1"/>
    </source>
</evidence>
<comment type="caution">
    <text evidence="3">The sequence shown here is derived from an EMBL/GenBank/DDBJ whole genome shotgun (WGS) entry which is preliminary data.</text>
</comment>